<evidence type="ECO:0000313" key="1">
    <source>
        <dbReference type="EMBL" id="MBJ9867736.1"/>
    </source>
</evidence>
<dbReference type="Proteomes" id="UP000807555">
    <property type="component" value="Unassembled WGS sequence"/>
</dbReference>
<gene>
    <name evidence="1" type="ORF">I5687_07210</name>
</gene>
<name>A0AAW4EB97_CITKO</name>
<proteinExistence type="predicted"/>
<organism evidence="1 2">
    <name type="scientific">Citrobacter koseri</name>
    <name type="common">Citrobacter diversus</name>
    <dbReference type="NCBI Taxonomy" id="545"/>
    <lineage>
        <taxon>Bacteria</taxon>
        <taxon>Pseudomonadati</taxon>
        <taxon>Pseudomonadota</taxon>
        <taxon>Gammaproteobacteria</taxon>
        <taxon>Enterobacterales</taxon>
        <taxon>Enterobacteriaceae</taxon>
        <taxon>Citrobacter</taxon>
    </lineage>
</organism>
<evidence type="ECO:0000313" key="2">
    <source>
        <dbReference type="Proteomes" id="UP000807555"/>
    </source>
</evidence>
<comment type="caution">
    <text evidence="1">The sequence shown here is derived from an EMBL/GenBank/DDBJ whole genome shotgun (WGS) entry which is preliminary data.</text>
</comment>
<dbReference type="EMBL" id="JADVNV010000002">
    <property type="protein sequence ID" value="MBJ9867736.1"/>
    <property type="molecule type" value="Genomic_DNA"/>
</dbReference>
<dbReference type="AlphaFoldDB" id="A0AAW4EB97"/>
<dbReference type="Pfam" id="PF02413">
    <property type="entry name" value="Caudo_TAP"/>
    <property type="match status" value="1"/>
</dbReference>
<reference evidence="1" key="1">
    <citation type="submission" date="2020-11" db="EMBL/GenBank/DDBJ databases">
        <title>Enhanced detection system for hospital associated transmission using whole genome sequencing surveillance.</title>
        <authorList>
            <person name="Harrison L.H."/>
            <person name="Van Tyne D."/>
            <person name="Marsh J.W."/>
            <person name="Griffith M.P."/>
            <person name="Snyder D.J."/>
            <person name="Cooper V.S."/>
            <person name="Mustapha M."/>
        </authorList>
    </citation>
    <scope>NUCLEOTIDE SEQUENCE</scope>
    <source>
        <strain evidence="1">CB00014</strain>
    </source>
</reference>
<dbReference type="PANTHER" id="PTHR34413">
    <property type="entry name" value="PROPHAGE TAIL FIBER ASSEMBLY PROTEIN HOMOLOG TFAE-RELATED-RELATED"/>
    <property type="match status" value="1"/>
</dbReference>
<dbReference type="InterPro" id="IPR003458">
    <property type="entry name" value="Phage_T4_Gp38_tail_assem"/>
</dbReference>
<sequence>MSILFSPSTMGFYDDVMKADYEAADSWPDDAMLVSDLWYQKLIEGQSAGKIISVNEYGQPVLADPELPEKEKPVQEAESRKSGLLQAASDAIAPLQDAVDLDIATAEENALLLAWKKYRVLINRVDTSKAPDIDWPEVPGNVA</sequence>
<dbReference type="InterPro" id="IPR051220">
    <property type="entry name" value="TFA_Chaperone"/>
</dbReference>
<protein>
    <submittedName>
        <fullName evidence="1">Tail fiber assembly protein</fullName>
    </submittedName>
</protein>
<dbReference type="RefSeq" id="WP_044158745.1">
    <property type="nucleotide sequence ID" value="NZ_JADVNV010000002.1"/>
</dbReference>
<accession>A0AAW4EB97</accession>
<dbReference type="PANTHER" id="PTHR34413:SF2">
    <property type="entry name" value="PROPHAGE TAIL FIBER ASSEMBLY PROTEIN HOMOLOG TFAE-RELATED"/>
    <property type="match status" value="1"/>
</dbReference>